<dbReference type="SUPFAM" id="SSF53098">
    <property type="entry name" value="Ribonuclease H-like"/>
    <property type="match status" value="1"/>
</dbReference>
<dbReference type="Proteomes" id="UP000662782">
    <property type="component" value="Segment"/>
</dbReference>
<organism evidence="1 2">
    <name type="scientific">Klebsiella phage Miami</name>
    <dbReference type="NCBI Taxonomy" id="2767581"/>
    <lineage>
        <taxon>Viruses</taxon>
        <taxon>Duplodnaviria</taxon>
        <taxon>Heunggongvirae</taxon>
        <taxon>Uroviricota</taxon>
        <taxon>Caudoviricetes</taxon>
        <taxon>Chimalliviridae</taxon>
        <taxon>Miamivirus</taxon>
        <taxon>Miamivirus miami</taxon>
    </lineage>
</organism>
<name>A0A873WUT1_9CAUD</name>
<accession>A0A873WUT1</accession>
<proteinExistence type="predicted"/>
<evidence type="ECO:0000313" key="2">
    <source>
        <dbReference type="Proteomes" id="UP000662782"/>
    </source>
</evidence>
<keyword evidence="2" id="KW-1185">Reference proteome</keyword>
<protein>
    <recommendedName>
        <fullName evidence="3">Holliday junction resolvase</fullName>
    </recommendedName>
</protein>
<dbReference type="EMBL" id="MT701590">
    <property type="protein sequence ID" value="QPB09144.1"/>
    <property type="molecule type" value="Genomic_DNA"/>
</dbReference>
<dbReference type="GO" id="GO:0003676">
    <property type="term" value="F:nucleic acid binding"/>
    <property type="evidence" value="ECO:0007669"/>
    <property type="project" value="InterPro"/>
</dbReference>
<dbReference type="InterPro" id="IPR036397">
    <property type="entry name" value="RNaseH_sf"/>
</dbReference>
<evidence type="ECO:0000313" key="1">
    <source>
        <dbReference type="EMBL" id="QPB09144.1"/>
    </source>
</evidence>
<dbReference type="InterPro" id="IPR012337">
    <property type="entry name" value="RNaseH-like_sf"/>
</dbReference>
<gene>
    <name evidence="1" type="ORF">CPT_Miami_049</name>
</gene>
<dbReference type="Gene3D" id="3.30.420.10">
    <property type="entry name" value="Ribonuclease H-like superfamily/Ribonuclease H"/>
    <property type="match status" value="1"/>
</dbReference>
<sequence length="199" mass="22608">MLGQKDRIREKTIIRIIGTDPSTTHMGNAVIDVNITETQKFQLRYVNTVIGDKVDFYEKLNYAERPVTKRTLGMSRSYKDLLEIFEPDIAICEDNFLGASADTYKRLVETVSMLRDTVKEHSKSLFFMSVLPNLAKAIVGANFKGTQKEDVLKGLKNYPHLDLNGIDLDTLDDHSVDSIVIALYLCEMVAKDYKVFPHD</sequence>
<evidence type="ECO:0008006" key="3">
    <source>
        <dbReference type="Google" id="ProtNLM"/>
    </source>
</evidence>
<reference evidence="1 2" key="1">
    <citation type="submission" date="2020-07" db="EMBL/GenBank/DDBJ databases">
        <title>Complete genome sequence of Klebsiella pneumoniae phage Miami.</title>
        <authorList>
            <person name="Mora D.A."/>
            <person name="Lessor L."/>
            <person name="Gill J."/>
            <person name="Liu M."/>
        </authorList>
    </citation>
    <scope>NUCLEOTIDE SEQUENCE [LARGE SCALE GENOMIC DNA]</scope>
</reference>